<name>A0AAI9DLS9_PLUGE</name>
<reference evidence="3" key="1">
    <citation type="submission" date="2023-08" db="EMBL/GenBank/DDBJ databases">
        <title>WGS of pathogenic bacterial species, Los Angeles County Public Health Laboratories.</title>
        <authorList>
            <person name="Garrigues J.M."/>
            <person name="Green N.M."/>
        </authorList>
    </citation>
    <scope>NUCLEOTIDE SEQUENCE</scope>
    <source>
        <strain evidence="3">LACPHL-BACT-2023-00068</strain>
    </source>
</reference>
<dbReference type="GeneID" id="61382994"/>
<feature type="region of interest" description="Disordered" evidence="1">
    <location>
        <begin position="42"/>
        <end position="77"/>
    </location>
</feature>
<gene>
    <name evidence="2" type="ORF">QEG54_002845</name>
    <name evidence="3" type="ORF">RBJ30_26220</name>
</gene>
<dbReference type="PROSITE" id="PS51257">
    <property type="entry name" value="PROKAR_LIPOPROTEIN"/>
    <property type="match status" value="1"/>
</dbReference>
<evidence type="ECO:0000256" key="1">
    <source>
        <dbReference type="SAM" id="MobiDB-lite"/>
    </source>
</evidence>
<evidence type="ECO:0000313" key="3">
    <source>
        <dbReference type="EMBL" id="MDQ2312547.1"/>
    </source>
</evidence>
<comment type="caution">
    <text evidence="2">The sequence shown here is derived from an EMBL/GenBank/DDBJ whole genome shotgun (WGS) entry which is preliminary data.</text>
</comment>
<dbReference type="EMBL" id="JAVDNV010000033">
    <property type="protein sequence ID" value="MDQ2312547.1"/>
    <property type="molecule type" value="Genomic_DNA"/>
</dbReference>
<organism evidence="2">
    <name type="scientific">Pluralibacter gergoviae</name>
    <name type="common">Enterobacter gergoviae</name>
    <dbReference type="NCBI Taxonomy" id="61647"/>
    <lineage>
        <taxon>Bacteria</taxon>
        <taxon>Pseudomonadati</taxon>
        <taxon>Pseudomonadota</taxon>
        <taxon>Gammaproteobacteria</taxon>
        <taxon>Enterobacterales</taxon>
        <taxon>Enterobacteriaceae</taxon>
        <taxon>Pluralibacter</taxon>
    </lineage>
</organism>
<dbReference type="Proteomes" id="UP001236270">
    <property type="component" value="Unassembled WGS sequence"/>
</dbReference>
<protein>
    <recommendedName>
        <fullName evidence="4">Lipoprotein</fullName>
    </recommendedName>
</protein>
<sequence>MKKVQNMRVQNHKAVGIFLIFTGCIFLLTGCQNKFKWSESRPGTAASTLRTPQKRVAATPPTPVPSPAAEPAAPSSAERGRIGLCQSELASLQKINPAVYAAKKASFDNLVRNASVYTSVRGDINAQTKDTLDALYKYKTNQMCGEIQRAVMEGLIRRGESVK</sequence>
<evidence type="ECO:0008006" key="4">
    <source>
        <dbReference type="Google" id="ProtNLM"/>
    </source>
</evidence>
<dbReference type="AlphaFoldDB" id="A0AAI9DLS9"/>
<dbReference type="EMBL" id="ABLOKC030000014">
    <property type="protein sequence ID" value="EML1472104.1"/>
    <property type="molecule type" value="Genomic_DNA"/>
</dbReference>
<proteinExistence type="predicted"/>
<reference evidence="2" key="2">
    <citation type="submission" date="2024-02" db="EMBL/GenBank/DDBJ databases">
        <authorList>
            <consortium name="Clinical and Environmental Microbiology Branch: Whole genome sequencing antimicrobial resistance pathogens in the healthcare setting"/>
        </authorList>
    </citation>
    <scope>NUCLEOTIDE SEQUENCE</scope>
    <source>
        <strain evidence="2">2021DK-00143</strain>
    </source>
</reference>
<evidence type="ECO:0000313" key="2">
    <source>
        <dbReference type="EMBL" id="EML1472104.1"/>
    </source>
</evidence>
<accession>A0AAI9DLS9</accession>
<dbReference type="RefSeq" id="WP_053075584.1">
    <property type="nucleotide sequence ID" value="NZ_CBCSIS010000046.1"/>
</dbReference>